<proteinExistence type="predicted"/>
<protein>
    <submittedName>
        <fullName evidence="1">Uncharacterized protein</fullName>
    </submittedName>
</protein>
<dbReference type="Proteomes" id="UP000055060">
    <property type="component" value="Unassembled WGS sequence"/>
</dbReference>
<gene>
    <name evidence="1" type="ORF">LARV_01120</name>
</gene>
<dbReference type="AlphaFoldDB" id="A0A0S7B7W1"/>
<dbReference type="RefSeq" id="WP_075072708.1">
    <property type="nucleotide sequence ID" value="NZ_DF967972.1"/>
</dbReference>
<dbReference type="EMBL" id="DF967972">
    <property type="protein sequence ID" value="GAP13367.1"/>
    <property type="molecule type" value="Genomic_DNA"/>
</dbReference>
<evidence type="ECO:0000313" key="1">
    <source>
        <dbReference type="EMBL" id="GAP13367.1"/>
    </source>
</evidence>
<keyword evidence="2" id="KW-1185">Reference proteome</keyword>
<sequence length="82" mass="9180">MEKEKPANEALVELAQRLVYRLERLSVDSHWAVHASGVRRSLLRALDDLAEGDESAPGRLEALLPLGFKLVEQAAREMGDRE</sequence>
<reference evidence="1" key="1">
    <citation type="submission" date="2015-07" db="EMBL/GenBank/DDBJ databases">
        <title>Draft Genome Sequences of Anaerolinea thermolimosa IMO-1, Bellilinea caldifistulae GOMI-1, Leptolinea tardivitalis YMTK-2, Levilinea saccharolytica KIBI-1,Longilinea arvoryzae KOME-1, Previously Described as Members of the Anaerolineaceae (Chloroflexi).</title>
        <authorList>
            <person name="Sekiguchi Y."/>
            <person name="Ohashi A."/>
            <person name="Matsuura N."/>
            <person name="Tourlousse M.D."/>
        </authorList>
    </citation>
    <scope>NUCLEOTIDE SEQUENCE [LARGE SCALE GENOMIC DNA]</scope>
    <source>
        <strain evidence="1">KOME-1</strain>
    </source>
</reference>
<name>A0A0S7B7W1_9CHLR</name>
<accession>A0A0S7B7W1</accession>
<dbReference type="STRING" id="360412.LARV_01120"/>
<evidence type="ECO:0000313" key="2">
    <source>
        <dbReference type="Proteomes" id="UP000055060"/>
    </source>
</evidence>
<organism evidence="1">
    <name type="scientific">Longilinea arvoryzae</name>
    <dbReference type="NCBI Taxonomy" id="360412"/>
    <lineage>
        <taxon>Bacteria</taxon>
        <taxon>Bacillati</taxon>
        <taxon>Chloroflexota</taxon>
        <taxon>Anaerolineae</taxon>
        <taxon>Anaerolineales</taxon>
        <taxon>Anaerolineaceae</taxon>
        <taxon>Longilinea</taxon>
    </lineage>
</organism>
<dbReference type="OrthoDB" id="9993301at2"/>